<gene>
    <name evidence="2" type="ORF">C7373_103240</name>
    <name evidence="1" type="ORF">IB211_00844</name>
</gene>
<accession>A0A0S2W1L8</accession>
<protein>
    <submittedName>
        <fullName evidence="1">Uncharacterized protein</fullName>
    </submittedName>
</protein>
<proteinExistence type="predicted"/>
<evidence type="ECO:0000313" key="1">
    <source>
        <dbReference type="EMBL" id="ALP93238.1"/>
    </source>
</evidence>
<evidence type="ECO:0000313" key="4">
    <source>
        <dbReference type="Proteomes" id="UP000245778"/>
    </source>
</evidence>
<dbReference type="OrthoDB" id="1856092at2"/>
<dbReference type="EMBL" id="QEKK01000003">
    <property type="protein sequence ID" value="PVY58952.1"/>
    <property type="molecule type" value="Genomic_DNA"/>
</dbReference>
<keyword evidence="3" id="KW-1185">Reference proteome</keyword>
<dbReference type="RefSeq" id="WP_052082406.1">
    <property type="nucleotide sequence ID" value="NZ_CALICV010000125.1"/>
</dbReference>
<dbReference type="KEGG" id="ibu:IB211_00844"/>
<evidence type="ECO:0000313" key="2">
    <source>
        <dbReference type="EMBL" id="PVY58952.1"/>
    </source>
</evidence>
<organism evidence="1 3">
    <name type="scientific">Intestinimonas butyriciproducens</name>
    <dbReference type="NCBI Taxonomy" id="1297617"/>
    <lineage>
        <taxon>Bacteria</taxon>
        <taxon>Bacillati</taxon>
        <taxon>Bacillota</taxon>
        <taxon>Clostridia</taxon>
        <taxon>Eubacteriales</taxon>
        <taxon>Intestinimonas</taxon>
    </lineage>
</organism>
<dbReference type="Proteomes" id="UP000245778">
    <property type="component" value="Unassembled WGS sequence"/>
</dbReference>
<name>A0A0S2W1L8_9FIRM</name>
<dbReference type="AlphaFoldDB" id="A0A0S2W1L8"/>
<dbReference type="GeneID" id="93229902"/>
<reference evidence="1 3" key="1">
    <citation type="journal article" date="2015" name="Nat. Commun.">
        <title>Production of butyrate from lysine and the Amadori product fructoselysine by a human gut commensal.</title>
        <authorList>
            <person name="Bui T.P."/>
            <person name="Ritari J."/>
            <person name="Boeren S."/>
            <person name="de Waard P."/>
            <person name="Plugge C.M."/>
            <person name="de Vos W.M."/>
        </authorList>
    </citation>
    <scope>NUCLEOTIDE SEQUENCE [LARGE SCALE GENOMIC DNA]</scope>
    <source>
        <strain evidence="1 3">AF211</strain>
    </source>
</reference>
<dbReference type="EMBL" id="CP011307">
    <property type="protein sequence ID" value="ALP93238.1"/>
    <property type="molecule type" value="Genomic_DNA"/>
</dbReference>
<dbReference type="STRING" id="1297617.IB211_00844"/>
<sequence>MSDEFYMPGLSHFENDNGWSGSRGLLCYEIEKPQEGRMRAVTWQGPFCRDYAVEDAEAFFALSEEGVAAMTAWLLQEAEEMNAHPKRTPEECRAHYEKLSRGGT</sequence>
<evidence type="ECO:0000313" key="3">
    <source>
        <dbReference type="Proteomes" id="UP000064844"/>
    </source>
</evidence>
<reference evidence="2 4" key="3">
    <citation type="submission" date="2018-04" db="EMBL/GenBank/DDBJ databases">
        <title>Genomic Encyclopedia of Type Strains, Phase IV (KMG-IV): sequencing the most valuable type-strain genomes for metagenomic binning, comparative biology and taxonomic classification.</title>
        <authorList>
            <person name="Goeker M."/>
        </authorList>
    </citation>
    <scope>NUCLEOTIDE SEQUENCE [LARGE SCALE GENOMIC DNA]</scope>
    <source>
        <strain evidence="2 4">DSM 26588</strain>
    </source>
</reference>
<dbReference type="Proteomes" id="UP000064844">
    <property type="component" value="Chromosome"/>
</dbReference>
<dbReference type="eggNOG" id="ENOG5033D43">
    <property type="taxonomic scope" value="Bacteria"/>
</dbReference>
<reference evidence="3" key="2">
    <citation type="submission" date="2015-04" db="EMBL/GenBank/DDBJ databases">
        <title>A butyrogenic pathway from the amino acid lysine in a human gut commensal.</title>
        <authorList>
            <person name="de Vos W.M."/>
            <person name="Bui N.T.P."/>
            <person name="Plugge C.M."/>
            <person name="Ritari J."/>
        </authorList>
    </citation>
    <scope>NUCLEOTIDE SEQUENCE [LARGE SCALE GENOMIC DNA]</scope>
    <source>
        <strain evidence="3">AF211</strain>
    </source>
</reference>